<sequence length="128" mass="12626">MSMFRKSVLTLAVVGAGLGSMSGAAFASDHHDGGSAKGCSNAIAAESENGSGRSLGDTVGGDQDLSASNFCDILNDNELLSGNNAALGGVITNGDTTDITETSTETNTESSETTIPILGDLLGGLLGG</sequence>
<feature type="signal peptide" evidence="1">
    <location>
        <begin position="1"/>
        <end position="27"/>
    </location>
</feature>
<evidence type="ECO:0000313" key="2">
    <source>
        <dbReference type="EMBL" id="MFC5063854.1"/>
    </source>
</evidence>
<dbReference type="RefSeq" id="WP_378037202.1">
    <property type="nucleotide sequence ID" value="NZ_JBHSIV010000017.1"/>
</dbReference>
<keyword evidence="3" id="KW-1185">Reference proteome</keyword>
<protein>
    <recommendedName>
        <fullName evidence="4">Secreted protein</fullName>
    </recommendedName>
</protein>
<dbReference type="Proteomes" id="UP001595947">
    <property type="component" value="Unassembled WGS sequence"/>
</dbReference>
<reference evidence="3" key="1">
    <citation type="journal article" date="2019" name="Int. J. Syst. Evol. Microbiol.">
        <title>The Global Catalogue of Microorganisms (GCM) 10K type strain sequencing project: providing services to taxonomists for standard genome sequencing and annotation.</title>
        <authorList>
            <consortium name="The Broad Institute Genomics Platform"/>
            <consortium name="The Broad Institute Genome Sequencing Center for Infectious Disease"/>
            <person name="Wu L."/>
            <person name="Ma J."/>
        </authorList>
    </citation>
    <scope>NUCLEOTIDE SEQUENCE [LARGE SCALE GENOMIC DNA]</scope>
    <source>
        <strain evidence="3">CGMCC 4.7093</strain>
    </source>
</reference>
<comment type="caution">
    <text evidence="2">The sequence shown here is derived from an EMBL/GenBank/DDBJ whole genome shotgun (WGS) entry which is preliminary data.</text>
</comment>
<evidence type="ECO:0000313" key="3">
    <source>
        <dbReference type="Proteomes" id="UP001595947"/>
    </source>
</evidence>
<proteinExistence type="predicted"/>
<dbReference type="EMBL" id="JBHSIV010000017">
    <property type="protein sequence ID" value="MFC5063854.1"/>
    <property type="molecule type" value="Genomic_DNA"/>
</dbReference>
<evidence type="ECO:0000256" key="1">
    <source>
        <dbReference type="SAM" id="SignalP"/>
    </source>
</evidence>
<gene>
    <name evidence="2" type="ORF">ACFPBZ_16665</name>
</gene>
<evidence type="ECO:0008006" key="4">
    <source>
        <dbReference type="Google" id="ProtNLM"/>
    </source>
</evidence>
<keyword evidence="1" id="KW-0732">Signal</keyword>
<accession>A0ABV9YR63</accession>
<name>A0ABV9YR63_9PSEU</name>
<organism evidence="2 3">
    <name type="scientific">Actinomycetospora atypica</name>
    <dbReference type="NCBI Taxonomy" id="1290095"/>
    <lineage>
        <taxon>Bacteria</taxon>
        <taxon>Bacillati</taxon>
        <taxon>Actinomycetota</taxon>
        <taxon>Actinomycetes</taxon>
        <taxon>Pseudonocardiales</taxon>
        <taxon>Pseudonocardiaceae</taxon>
        <taxon>Actinomycetospora</taxon>
    </lineage>
</organism>
<feature type="chain" id="PRO_5047461025" description="Secreted protein" evidence="1">
    <location>
        <begin position="28"/>
        <end position="128"/>
    </location>
</feature>